<organism evidence="1 2">
    <name type="scientific">Spirosoma foliorum</name>
    <dbReference type="NCBI Taxonomy" id="2710596"/>
    <lineage>
        <taxon>Bacteria</taxon>
        <taxon>Pseudomonadati</taxon>
        <taxon>Bacteroidota</taxon>
        <taxon>Cytophagia</taxon>
        <taxon>Cytophagales</taxon>
        <taxon>Cytophagaceae</taxon>
        <taxon>Spirosoma</taxon>
    </lineage>
</organism>
<gene>
    <name evidence="1" type="ORF">H3H32_26150</name>
</gene>
<reference evidence="1 2" key="1">
    <citation type="submission" date="2020-07" db="EMBL/GenBank/DDBJ databases">
        <title>Spirosoma foliorum sp. nov., isolated from the leaves on the Nejang mountain Korea, Republic of.</title>
        <authorList>
            <person name="Ho H."/>
            <person name="Lee Y.-J."/>
            <person name="Nurcahyanto D.-A."/>
            <person name="Kim S.-G."/>
        </authorList>
    </citation>
    <scope>NUCLEOTIDE SEQUENCE [LARGE SCALE GENOMIC DNA]</scope>
    <source>
        <strain evidence="1 2">PL0136</strain>
    </source>
</reference>
<protein>
    <submittedName>
        <fullName evidence="1">Uncharacterized protein</fullName>
    </submittedName>
</protein>
<dbReference type="Proteomes" id="UP000515369">
    <property type="component" value="Chromosome"/>
</dbReference>
<keyword evidence="2" id="KW-1185">Reference proteome</keyword>
<dbReference type="AlphaFoldDB" id="A0A7G5GRC3"/>
<sequence length="93" mass="10663">MAHHRLKATSNNINNLWFGADTPIRQYKIKSNPELWEACQRISRVFKAPSGASAAEYYTKSDRAAFARAVQQKLYQPTASRQAHYYCRQLEAA</sequence>
<dbReference type="EMBL" id="CP059732">
    <property type="protein sequence ID" value="QMW01415.1"/>
    <property type="molecule type" value="Genomic_DNA"/>
</dbReference>
<dbReference type="RefSeq" id="WP_182458697.1">
    <property type="nucleotide sequence ID" value="NZ_CP059732.1"/>
</dbReference>
<evidence type="ECO:0000313" key="2">
    <source>
        <dbReference type="Proteomes" id="UP000515369"/>
    </source>
</evidence>
<proteinExistence type="predicted"/>
<name>A0A7G5GRC3_9BACT</name>
<accession>A0A7G5GRC3</accession>
<evidence type="ECO:0000313" key="1">
    <source>
        <dbReference type="EMBL" id="QMW01415.1"/>
    </source>
</evidence>
<dbReference type="KEGG" id="sfol:H3H32_26150"/>